<accession>A0ACC1HB55</accession>
<comment type="caution">
    <text evidence="1">The sequence shown here is derived from an EMBL/GenBank/DDBJ whole genome shotgun (WGS) entry which is preliminary data.</text>
</comment>
<keyword evidence="2" id="KW-1185">Reference proteome</keyword>
<dbReference type="EMBL" id="JAMZIH010006603">
    <property type="protein sequence ID" value="KAJ1673753.1"/>
    <property type="molecule type" value="Genomic_DNA"/>
</dbReference>
<sequence>LLNALALGVLLAFWAVFFYQHSPPLYYAYVLFPVYFWLEVIKQMAWVREALSLCLTSSRPKWHLPALVVVYVGMLEAMVYGYFDRRLYSLELILMGLGWVLSLPRAFRASHALAIAGWIAGCVVTAIFTMLPVLKAKSAELALSGGLAITLSGLAIFSQRGRFIFPASDQNYTQTAAPKVVARIARRDSALLLFQVAVIGVSTVVVYITQCSIDSGNKSSLPSRWLLWTILLASPAVPFVQLSYYKRLDLNPHFLHRLVSIYLAFATPFIILSISYEPWFYLCFSGVLMMWLAMERASYQFDLEMSLAAPTSQALGYQLATPSYAAPVAGGNRNTNGRYKRTYNVIIDEADDNKETQASLAGESSLQQQQQQQPKHRPLTVRDARTALFFLLFISIAFFGTGNVASMASFNLSSVFRLVTVFRPFLMAVILIFKILIPFILLSAVFGVLNQCLNLPPFSLFLVVLSTTDIMTLNFFFLVRDEGSWLDIGMSISHFCISSLFVLLSIVLFVLSHVLVGRVLVAQPLSSYRDKKRT</sequence>
<evidence type="ECO:0000313" key="2">
    <source>
        <dbReference type="Proteomes" id="UP001145114"/>
    </source>
</evidence>
<gene>
    <name evidence="1" type="primary">MCD4_2</name>
    <name evidence="1" type="ORF">EV182_004621</name>
</gene>
<dbReference type="Proteomes" id="UP001145114">
    <property type="component" value="Unassembled WGS sequence"/>
</dbReference>
<reference evidence="1" key="1">
    <citation type="submission" date="2022-06" db="EMBL/GenBank/DDBJ databases">
        <title>Phylogenomic reconstructions and comparative analyses of Kickxellomycotina fungi.</title>
        <authorList>
            <person name="Reynolds N.K."/>
            <person name="Stajich J.E."/>
            <person name="Barry K."/>
            <person name="Grigoriev I.V."/>
            <person name="Crous P."/>
            <person name="Smith M.E."/>
        </authorList>
    </citation>
    <scope>NUCLEOTIDE SEQUENCE</scope>
    <source>
        <strain evidence="1">RSA 2271</strain>
    </source>
</reference>
<feature type="non-terminal residue" evidence="1">
    <location>
        <position position="1"/>
    </location>
</feature>
<name>A0ACC1HB55_9FUNG</name>
<protein>
    <submittedName>
        <fullName evidence="1">Glycosyl phosphatidyl inositol anchor synthesis</fullName>
    </submittedName>
</protein>
<proteinExistence type="predicted"/>
<evidence type="ECO:0000313" key="1">
    <source>
        <dbReference type="EMBL" id="KAJ1673753.1"/>
    </source>
</evidence>
<organism evidence="1 2">
    <name type="scientific">Spiromyces aspiralis</name>
    <dbReference type="NCBI Taxonomy" id="68401"/>
    <lineage>
        <taxon>Eukaryota</taxon>
        <taxon>Fungi</taxon>
        <taxon>Fungi incertae sedis</taxon>
        <taxon>Zoopagomycota</taxon>
        <taxon>Kickxellomycotina</taxon>
        <taxon>Kickxellomycetes</taxon>
        <taxon>Kickxellales</taxon>
        <taxon>Kickxellaceae</taxon>
        <taxon>Spiromyces</taxon>
    </lineage>
</organism>